<comment type="caution">
    <text evidence="2">The sequence shown here is derived from an EMBL/GenBank/DDBJ whole genome shotgun (WGS) entry which is preliminary data.</text>
</comment>
<evidence type="ECO:0000313" key="3">
    <source>
        <dbReference type="EMBL" id="KPG27344.1"/>
    </source>
</evidence>
<dbReference type="GeneID" id="45766183"/>
<keyword evidence="5" id="KW-1185">Reference proteome</keyword>
<feature type="region of interest" description="Disordered" evidence="1">
    <location>
        <begin position="1"/>
        <end position="57"/>
    </location>
</feature>
<feature type="compositionally biased region" description="Low complexity" evidence="1">
    <location>
        <begin position="21"/>
        <end position="34"/>
    </location>
</feature>
<dbReference type="Pfam" id="PF12079">
    <property type="entry name" value="DUF3558"/>
    <property type="match status" value="1"/>
</dbReference>
<sequence>MIVAGCGTTVDGQPTLGGMHATSTGGSSSATTTSPTVTNTLRGPHAPPNSRNDGTSFDPCLAYSAEQIKSWGLDPEYVEDQGGPDEIARGCRWNADGWSASQTVINRPISDYLNAQRYPGAHAVEIDGLHGAVFGDIAGDVSCNVALPSQQAIVITGVLVLGAKDVVPDPCKKAIDIATQTAPRLPR</sequence>
<evidence type="ECO:0000313" key="5">
    <source>
        <dbReference type="Proteomes" id="UP000037962"/>
    </source>
</evidence>
<protein>
    <recommendedName>
        <fullName evidence="6">DUF3558 domain-containing protein</fullName>
    </recommendedName>
</protein>
<dbReference type="Proteomes" id="UP000037843">
    <property type="component" value="Unassembled WGS sequence"/>
</dbReference>
<evidence type="ECO:0000313" key="2">
    <source>
        <dbReference type="EMBL" id="KPG05846.1"/>
    </source>
</evidence>
<gene>
    <name evidence="2" type="ORF">AN908_21960</name>
    <name evidence="3" type="ORF">AN912_23620</name>
</gene>
<proteinExistence type="predicted"/>
<evidence type="ECO:0008006" key="6">
    <source>
        <dbReference type="Google" id="ProtNLM"/>
    </source>
</evidence>
<dbReference type="InterPro" id="IPR024520">
    <property type="entry name" value="DUF3558"/>
</dbReference>
<dbReference type="RefSeq" id="WP_043077748.1">
    <property type="nucleotide sequence ID" value="NZ_CP011530.1"/>
</dbReference>
<evidence type="ECO:0000256" key="1">
    <source>
        <dbReference type="SAM" id="MobiDB-lite"/>
    </source>
</evidence>
<reference evidence="4 5" key="1">
    <citation type="submission" date="2015-09" db="EMBL/GenBank/DDBJ databases">
        <title>Genome Sequences of Mycobacterium immunogenum Isolates, Recuperated from a Chloraminated Drinking Water Distribution System Simulator Subjected to Episodes of Nitrification.</title>
        <authorList>
            <person name="Gomez-Alvarez V."/>
            <person name="Revetta R.P."/>
        </authorList>
    </citation>
    <scope>NUCLEOTIDE SEQUENCE [LARGE SCALE GENOMIC DNA]</scope>
    <source>
        <strain evidence="2 4">H008</strain>
        <strain evidence="3 5">H076</strain>
    </source>
</reference>
<evidence type="ECO:0000313" key="4">
    <source>
        <dbReference type="Proteomes" id="UP000037843"/>
    </source>
</evidence>
<dbReference type="AlphaFoldDB" id="A0A7V8RV25"/>
<name>A0A7V8RV25_9MYCO</name>
<dbReference type="Proteomes" id="UP000037962">
    <property type="component" value="Unassembled WGS sequence"/>
</dbReference>
<dbReference type="EMBL" id="LJFS01000040">
    <property type="protein sequence ID" value="KPG27344.1"/>
    <property type="molecule type" value="Genomic_DNA"/>
</dbReference>
<dbReference type="EMBL" id="LJFO01000014">
    <property type="protein sequence ID" value="KPG05846.1"/>
    <property type="molecule type" value="Genomic_DNA"/>
</dbReference>
<organism evidence="2 4">
    <name type="scientific">Mycobacteroides immunogenum</name>
    <dbReference type="NCBI Taxonomy" id="83262"/>
    <lineage>
        <taxon>Bacteria</taxon>
        <taxon>Bacillati</taxon>
        <taxon>Actinomycetota</taxon>
        <taxon>Actinomycetes</taxon>
        <taxon>Mycobacteriales</taxon>
        <taxon>Mycobacteriaceae</taxon>
        <taxon>Mycobacteroides</taxon>
    </lineage>
</organism>
<accession>A0A7V8RV25</accession>